<evidence type="ECO:0000259" key="10">
    <source>
        <dbReference type="Pfam" id="PF01618"/>
    </source>
</evidence>
<organism evidence="11 12">
    <name type="scientific">Desulfonatronum thiosulfatophilum</name>
    <dbReference type="NCBI Taxonomy" id="617002"/>
    <lineage>
        <taxon>Bacteria</taxon>
        <taxon>Pseudomonadati</taxon>
        <taxon>Thermodesulfobacteriota</taxon>
        <taxon>Desulfovibrionia</taxon>
        <taxon>Desulfovibrionales</taxon>
        <taxon>Desulfonatronaceae</taxon>
        <taxon>Desulfonatronum</taxon>
    </lineage>
</organism>
<dbReference type="GO" id="GO:0006935">
    <property type="term" value="P:chemotaxis"/>
    <property type="evidence" value="ECO:0007669"/>
    <property type="project" value="InterPro"/>
</dbReference>
<dbReference type="OrthoDB" id="9806929at2"/>
<protein>
    <submittedName>
        <fullName evidence="11">Chemotaxis protein MotA</fullName>
    </submittedName>
</protein>
<evidence type="ECO:0000256" key="7">
    <source>
        <dbReference type="ARBA" id="ARBA00022989"/>
    </source>
</evidence>
<keyword evidence="8 9" id="KW-0472">Membrane</keyword>
<reference evidence="11 12" key="1">
    <citation type="submission" date="2016-10" db="EMBL/GenBank/DDBJ databases">
        <authorList>
            <person name="de Groot N.N."/>
        </authorList>
    </citation>
    <scope>NUCLEOTIDE SEQUENCE [LARGE SCALE GENOMIC DNA]</scope>
    <source>
        <strain evidence="11 12">ASO4-2</strain>
    </source>
</reference>
<dbReference type="GO" id="GO:0005886">
    <property type="term" value="C:plasma membrane"/>
    <property type="evidence" value="ECO:0007669"/>
    <property type="project" value="UniProtKB-SubCell"/>
</dbReference>
<feature type="transmembrane region" description="Helical" evidence="9">
    <location>
        <begin position="144"/>
        <end position="165"/>
    </location>
</feature>
<proteinExistence type="inferred from homology"/>
<evidence type="ECO:0000256" key="9">
    <source>
        <dbReference type="SAM" id="Phobius"/>
    </source>
</evidence>
<keyword evidence="5 9" id="KW-0812">Transmembrane</keyword>
<dbReference type="STRING" id="617002.SAMN05660653_02701"/>
<feature type="transmembrane region" description="Helical" evidence="9">
    <location>
        <begin position="177"/>
        <end position="199"/>
    </location>
</feature>
<dbReference type="GO" id="GO:0071978">
    <property type="term" value="P:bacterial-type flagellum-dependent swarming motility"/>
    <property type="evidence" value="ECO:0007669"/>
    <property type="project" value="InterPro"/>
</dbReference>
<comment type="subcellular location">
    <subcellularLocation>
        <location evidence="1">Cell membrane</location>
        <topology evidence="1">Multi-pass membrane protein</topology>
    </subcellularLocation>
</comment>
<evidence type="ECO:0000256" key="8">
    <source>
        <dbReference type="ARBA" id="ARBA00023136"/>
    </source>
</evidence>
<dbReference type="AlphaFoldDB" id="A0A1G6E9L7"/>
<evidence type="ECO:0000256" key="3">
    <source>
        <dbReference type="ARBA" id="ARBA00022448"/>
    </source>
</evidence>
<evidence type="ECO:0000313" key="12">
    <source>
        <dbReference type="Proteomes" id="UP000198771"/>
    </source>
</evidence>
<dbReference type="EMBL" id="FMXO01000016">
    <property type="protein sequence ID" value="SDB54083.1"/>
    <property type="molecule type" value="Genomic_DNA"/>
</dbReference>
<dbReference type="PANTHER" id="PTHR30433">
    <property type="entry name" value="CHEMOTAXIS PROTEIN MOTA"/>
    <property type="match status" value="1"/>
</dbReference>
<name>A0A1G6E9L7_9BACT</name>
<sequence>MDLATIIGVVLSFGLVVSAIMMGSSLFVFVSIPSALIVLGGTLGATLIHYPLSNILGVLGVVKNAFFTKLANPSDTIAQFLEYAGRARKEGILSLEPLLKEIDDDYLRKAMQLTVDGVEPQVIQEIMQTEVAYLQERHETGADIFAAMGMYAPALGMIGTVIGLVQMLQSMDDPAAIGPAMAVALITTFYGAVLANLVFNPLSGKLKTRSKEEVLLRELTLEGILSISRGENPRIIEEKLNGFLPPKMRTKME</sequence>
<comment type="similarity">
    <text evidence="2">Belongs to the MotA family.</text>
</comment>
<dbReference type="Pfam" id="PF01618">
    <property type="entry name" value="MotA_ExbB"/>
    <property type="match status" value="1"/>
</dbReference>
<dbReference type="InterPro" id="IPR002898">
    <property type="entry name" value="MotA_ExbB_proton_chnl"/>
</dbReference>
<evidence type="ECO:0000256" key="5">
    <source>
        <dbReference type="ARBA" id="ARBA00022692"/>
    </source>
</evidence>
<accession>A0A1G6E9L7</accession>
<evidence type="ECO:0000256" key="4">
    <source>
        <dbReference type="ARBA" id="ARBA00022475"/>
    </source>
</evidence>
<evidence type="ECO:0000256" key="1">
    <source>
        <dbReference type="ARBA" id="ARBA00004651"/>
    </source>
</evidence>
<dbReference type="InterPro" id="IPR000540">
    <property type="entry name" value="Flag_MotA_CS"/>
</dbReference>
<dbReference type="RefSeq" id="WP_092122866.1">
    <property type="nucleotide sequence ID" value="NZ_FMXO01000016.1"/>
</dbReference>
<feature type="domain" description="MotA/TolQ/ExbB proton channel" evidence="10">
    <location>
        <begin position="100"/>
        <end position="218"/>
    </location>
</feature>
<evidence type="ECO:0000256" key="2">
    <source>
        <dbReference type="ARBA" id="ARBA00008038"/>
    </source>
</evidence>
<keyword evidence="4" id="KW-1003">Cell membrane</keyword>
<evidence type="ECO:0000256" key="6">
    <source>
        <dbReference type="ARBA" id="ARBA00022779"/>
    </source>
</evidence>
<gene>
    <name evidence="11" type="ORF">SAMN05660653_02701</name>
</gene>
<evidence type="ECO:0000313" key="11">
    <source>
        <dbReference type="EMBL" id="SDB54083.1"/>
    </source>
</evidence>
<dbReference type="Proteomes" id="UP000198771">
    <property type="component" value="Unassembled WGS sequence"/>
</dbReference>
<keyword evidence="3" id="KW-0813">Transport</keyword>
<dbReference type="InterPro" id="IPR047055">
    <property type="entry name" value="MotA-like"/>
</dbReference>
<keyword evidence="7 9" id="KW-1133">Transmembrane helix</keyword>
<dbReference type="PANTHER" id="PTHR30433:SF2">
    <property type="entry name" value="MOTILITY PROTEIN A"/>
    <property type="match status" value="1"/>
</dbReference>
<keyword evidence="6" id="KW-0283">Flagellar rotation</keyword>
<keyword evidence="12" id="KW-1185">Reference proteome</keyword>
<dbReference type="PROSITE" id="PS01307">
    <property type="entry name" value="MOTA"/>
    <property type="match status" value="1"/>
</dbReference>